<keyword evidence="3" id="KW-1185">Reference proteome</keyword>
<dbReference type="SUPFAM" id="SSF53335">
    <property type="entry name" value="S-adenosyl-L-methionine-dependent methyltransferases"/>
    <property type="match status" value="1"/>
</dbReference>
<feature type="domain" description="Methyltransferase type 11" evidence="1">
    <location>
        <begin position="134"/>
        <end position="229"/>
    </location>
</feature>
<dbReference type="Proteomes" id="UP001159405">
    <property type="component" value="Unassembled WGS sequence"/>
</dbReference>
<gene>
    <name evidence="2" type="ORF">PLOB_00034782</name>
</gene>
<dbReference type="Gene3D" id="3.40.50.150">
    <property type="entry name" value="Vaccinia Virus protein VP39"/>
    <property type="match status" value="1"/>
</dbReference>
<organism evidence="2 3">
    <name type="scientific">Porites lobata</name>
    <dbReference type="NCBI Taxonomy" id="104759"/>
    <lineage>
        <taxon>Eukaryota</taxon>
        <taxon>Metazoa</taxon>
        <taxon>Cnidaria</taxon>
        <taxon>Anthozoa</taxon>
        <taxon>Hexacorallia</taxon>
        <taxon>Scleractinia</taxon>
        <taxon>Fungiina</taxon>
        <taxon>Poritidae</taxon>
        <taxon>Porites</taxon>
    </lineage>
</organism>
<protein>
    <recommendedName>
        <fullName evidence="1">Methyltransferase type 11 domain-containing protein</fullName>
    </recommendedName>
</protein>
<evidence type="ECO:0000313" key="3">
    <source>
        <dbReference type="Proteomes" id="UP001159405"/>
    </source>
</evidence>
<accession>A0ABN8P2K6</accession>
<dbReference type="PROSITE" id="PS51257">
    <property type="entry name" value="PROKAR_LIPOPROTEIN"/>
    <property type="match status" value="1"/>
</dbReference>
<evidence type="ECO:0000259" key="1">
    <source>
        <dbReference type="Pfam" id="PF08241"/>
    </source>
</evidence>
<dbReference type="InterPro" id="IPR029063">
    <property type="entry name" value="SAM-dependent_MTases_sf"/>
</dbReference>
<comment type="caution">
    <text evidence="2">The sequence shown here is derived from an EMBL/GenBank/DDBJ whole genome shotgun (WGS) entry which is preliminary data.</text>
</comment>
<reference evidence="2 3" key="1">
    <citation type="submission" date="2022-05" db="EMBL/GenBank/DDBJ databases">
        <authorList>
            <consortium name="Genoscope - CEA"/>
            <person name="William W."/>
        </authorList>
    </citation>
    <scope>NUCLEOTIDE SEQUENCE [LARGE SCALE GENOMIC DNA]</scope>
</reference>
<dbReference type="EMBL" id="CALNXK010000048">
    <property type="protein sequence ID" value="CAH3130695.1"/>
    <property type="molecule type" value="Genomic_DNA"/>
</dbReference>
<name>A0ABN8P2K6_9CNID</name>
<dbReference type="PANTHER" id="PTHR43591:SF110">
    <property type="entry name" value="RHODANESE DOMAIN-CONTAINING PROTEIN"/>
    <property type="match status" value="1"/>
</dbReference>
<proteinExistence type="predicted"/>
<evidence type="ECO:0000313" key="2">
    <source>
        <dbReference type="EMBL" id="CAH3130695.1"/>
    </source>
</evidence>
<dbReference type="PANTHER" id="PTHR43591">
    <property type="entry name" value="METHYLTRANSFERASE"/>
    <property type="match status" value="1"/>
</dbReference>
<dbReference type="InterPro" id="IPR013216">
    <property type="entry name" value="Methyltransf_11"/>
</dbReference>
<dbReference type="CDD" id="cd02440">
    <property type="entry name" value="AdoMet_MTases"/>
    <property type="match status" value="1"/>
</dbReference>
<dbReference type="Pfam" id="PF08241">
    <property type="entry name" value="Methyltransf_11"/>
    <property type="match status" value="1"/>
</dbReference>
<sequence length="287" mass="32234">MKRVLLFQSYQEKLKIPYATFLVFQSCAVGVGGGDGVGLAKYFMYDGQCENGESVFTLNEDMSAEGKYTECCLNLNMNSSIEERRLTFEEMAPNWDKISENVGYKGHLLCVEAFDRAVSSTDVYPNSTKNIKILDVGAGTGGIGEMLKSRGYTNVDALDISQEMLNLAASKNLYKKLICAPLTDTHMKEIETAEYDVVLCGGVIAYGQTPPGAIEQCARFVKPGGLFIFTVRCETFDPEGHNYGATCQKLEESRKWKLIQKEKREQHSNPNEERFRYSYLITYKILQ</sequence>